<keyword evidence="3" id="KW-1185">Reference proteome</keyword>
<evidence type="ECO:0000313" key="3">
    <source>
        <dbReference type="Proteomes" id="UP001596001"/>
    </source>
</evidence>
<name>A0ABV9QBJ3_9BURK</name>
<gene>
    <name evidence="2" type="ORF">ACFO6X_05530</name>
</gene>
<evidence type="ECO:0000313" key="2">
    <source>
        <dbReference type="EMBL" id="MFC4788445.1"/>
    </source>
</evidence>
<dbReference type="EMBL" id="JBHSHJ010000003">
    <property type="protein sequence ID" value="MFC4788445.1"/>
    <property type="molecule type" value="Genomic_DNA"/>
</dbReference>
<accession>A0ABV9QBJ3</accession>
<reference evidence="3" key="1">
    <citation type="journal article" date="2019" name="Int. J. Syst. Evol. Microbiol.">
        <title>The Global Catalogue of Microorganisms (GCM) 10K type strain sequencing project: providing services to taxonomists for standard genome sequencing and annotation.</title>
        <authorList>
            <consortium name="The Broad Institute Genomics Platform"/>
            <consortium name="The Broad Institute Genome Sequencing Center for Infectious Disease"/>
            <person name="Wu L."/>
            <person name="Ma J."/>
        </authorList>
    </citation>
    <scope>NUCLEOTIDE SEQUENCE [LARGE SCALE GENOMIC DNA]</scope>
    <source>
        <strain evidence="3">CCUG 49452</strain>
    </source>
</reference>
<dbReference type="Proteomes" id="UP001596001">
    <property type="component" value="Unassembled WGS sequence"/>
</dbReference>
<feature type="region of interest" description="Disordered" evidence="1">
    <location>
        <begin position="169"/>
        <end position="188"/>
    </location>
</feature>
<protein>
    <submittedName>
        <fullName evidence="2">Uncharacterized protein</fullName>
    </submittedName>
</protein>
<proteinExistence type="predicted"/>
<organism evidence="2 3">
    <name type="scientific">Giesbergeria sinuosa</name>
    <dbReference type="NCBI Taxonomy" id="80883"/>
    <lineage>
        <taxon>Bacteria</taxon>
        <taxon>Pseudomonadati</taxon>
        <taxon>Pseudomonadota</taxon>
        <taxon>Betaproteobacteria</taxon>
        <taxon>Burkholderiales</taxon>
        <taxon>Comamonadaceae</taxon>
        <taxon>Giesbergeria</taxon>
    </lineage>
</organism>
<sequence length="188" mass="20550">MASAPALALNCYTVRDGGGKILHQSVRPPVDMSYPFSATIPPIFGPGASMVFAPLTGQDHCPEVDSDILLNEARYARHKAETEAQNQKALAEAQVRMQAQAQAQAEADARAMTQAAVAALEQAEAEAQRQLRQNREYFRPTIAAIRPSEATHNARPAFAWQAPPASSVQVQYQSSSRRTSGFRFGRRR</sequence>
<comment type="caution">
    <text evidence="2">The sequence shown here is derived from an EMBL/GenBank/DDBJ whole genome shotgun (WGS) entry which is preliminary data.</text>
</comment>
<evidence type="ECO:0000256" key="1">
    <source>
        <dbReference type="SAM" id="MobiDB-lite"/>
    </source>
</evidence>